<dbReference type="InterPro" id="IPR036196">
    <property type="entry name" value="Ptyr_pPase_sf"/>
</dbReference>
<sequence length="141" mass="16304">MTHKLIYFLSQSHIRSSIAHAWAKKLPLRDVTFISGSWSKARDTNFVNDVLHEFSMEAPNSFSYTPSQKLLEDADLIVTIYDSTHEIAPHFPDTFNKKVVYWDIEDPECISELPTKWAHYQEVCDTIALSVKQLKKAFIEV</sequence>
<evidence type="ECO:0000313" key="2">
    <source>
        <dbReference type="Proteomes" id="UP000571128"/>
    </source>
</evidence>
<dbReference type="SUPFAM" id="SSF52788">
    <property type="entry name" value="Phosphotyrosine protein phosphatases I"/>
    <property type="match status" value="1"/>
</dbReference>
<reference evidence="1 2" key="1">
    <citation type="submission" date="2020-03" db="EMBL/GenBank/DDBJ databases">
        <title>Soil Listeria distribution.</title>
        <authorList>
            <person name="Liao J."/>
            <person name="Wiedmann M."/>
        </authorList>
    </citation>
    <scope>NUCLEOTIDE SEQUENCE [LARGE SCALE GENOMIC DNA]</scope>
    <source>
        <strain evidence="1 2">FSL L7-1645</strain>
    </source>
</reference>
<organism evidence="1 2">
    <name type="scientific">Listeria fleischmannii</name>
    <dbReference type="NCBI Taxonomy" id="1069827"/>
    <lineage>
        <taxon>Bacteria</taxon>
        <taxon>Bacillati</taxon>
        <taxon>Bacillota</taxon>
        <taxon>Bacilli</taxon>
        <taxon>Bacillales</taxon>
        <taxon>Listeriaceae</taxon>
        <taxon>Listeria</taxon>
    </lineage>
</organism>
<gene>
    <name evidence="1" type="ORF">HB844_02415</name>
</gene>
<dbReference type="PANTHER" id="PTHR43428">
    <property type="entry name" value="ARSENATE REDUCTASE"/>
    <property type="match status" value="1"/>
</dbReference>
<dbReference type="Gene3D" id="3.40.50.2300">
    <property type="match status" value="1"/>
</dbReference>
<dbReference type="PANTHER" id="PTHR43428:SF1">
    <property type="entry name" value="ARSENATE REDUCTASE"/>
    <property type="match status" value="1"/>
</dbReference>
<proteinExistence type="predicted"/>
<evidence type="ECO:0000313" key="1">
    <source>
        <dbReference type="EMBL" id="MBC1397717.1"/>
    </source>
</evidence>
<dbReference type="AlphaFoldDB" id="A0A841YC21"/>
<dbReference type="RefSeq" id="WP_007546704.1">
    <property type="nucleotide sequence ID" value="NZ_JAARPY010000002.1"/>
</dbReference>
<comment type="caution">
    <text evidence="1">The sequence shown here is derived from an EMBL/GenBank/DDBJ whole genome shotgun (WGS) entry which is preliminary data.</text>
</comment>
<accession>A0A841YC21</accession>
<dbReference type="Proteomes" id="UP000571128">
    <property type="component" value="Unassembled WGS sequence"/>
</dbReference>
<name>A0A841YC21_9LIST</name>
<dbReference type="EMBL" id="JAARPY010000002">
    <property type="protein sequence ID" value="MBC1397717.1"/>
    <property type="molecule type" value="Genomic_DNA"/>
</dbReference>
<protein>
    <submittedName>
        <fullName evidence="1">Low molecular weight phosphatase family protein</fullName>
    </submittedName>
</protein>